<feature type="transmembrane region" description="Helical" evidence="10">
    <location>
        <begin position="733"/>
        <end position="756"/>
    </location>
</feature>
<protein>
    <recommendedName>
        <fullName evidence="15">P-loop containing nucleoside triphosphate hydrolase protein</fullName>
    </recommendedName>
</protein>
<dbReference type="GeneID" id="64973154"/>
<dbReference type="SUPFAM" id="SSF90123">
    <property type="entry name" value="ABC transporter transmembrane region"/>
    <property type="match status" value="2"/>
</dbReference>
<dbReference type="InterPro" id="IPR039421">
    <property type="entry name" value="Type_1_exporter"/>
</dbReference>
<dbReference type="EMBL" id="AP024445">
    <property type="protein sequence ID" value="BCS23149.1"/>
    <property type="molecule type" value="Genomic_DNA"/>
</dbReference>
<dbReference type="GO" id="GO:0005886">
    <property type="term" value="C:plasma membrane"/>
    <property type="evidence" value="ECO:0007669"/>
    <property type="project" value="UniProtKB-SubCell"/>
</dbReference>
<evidence type="ECO:0008006" key="15">
    <source>
        <dbReference type="Google" id="ProtNLM"/>
    </source>
</evidence>
<feature type="transmembrane region" description="Helical" evidence="10">
    <location>
        <begin position="12"/>
        <end position="35"/>
    </location>
</feature>
<dbReference type="InterPro" id="IPR011527">
    <property type="entry name" value="ABC1_TM_dom"/>
</dbReference>
<evidence type="ECO:0000313" key="14">
    <source>
        <dbReference type="Proteomes" id="UP000654913"/>
    </source>
</evidence>
<evidence type="ECO:0000259" key="11">
    <source>
        <dbReference type="PROSITE" id="PS50893"/>
    </source>
</evidence>
<evidence type="ECO:0000256" key="6">
    <source>
        <dbReference type="ARBA" id="ARBA00022741"/>
    </source>
</evidence>
<keyword evidence="4" id="KW-1003">Cell membrane</keyword>
<comment type="subcellular location">
    <subcellularLocation>
        <location evidence="1">Cell membrane</location>
        <topology evidence="1">Multi-pass membrane protein</topology>
    </subcellularLocation>
</comment>
<dbReference type="InterPro" id="IPR003593">
    <property type="entry name" value="AAA+_ATPase"/>
</dbReference>
<keyword evidence="6" id="KW-0547">Nucleotide-binding</keyword>
<sequence length="1196" mass="131594">MAKATPAPGGSLYIVYLFIGKFALTYVSMVSFRLISLRASAALRLEYLESLLSLPISRLDEISSGTVTHAITSLSNQIQQSVSDKLAMLFQSLALLVAAYAIAFRYSWALTLVVSAAILFVILGFSVTVPFFVKAQYRVDDADQKHASIAADVLASIRTVFSLGAEASLATKYSAWVEEAKRRGSRMSITSGIHLGLLFFAMYVSFGLAFWFGLKLFREGHIENINAVITVFFSVLLVVTVLGNVASPLMIISKAISASGPFFNIIDSRQPPATGITEFNACGGVDITFNGVSFVYPTRPTTQVLRSFHARFEQGKTTALVGPSGSGKSTIVALLERWYDLTASADPSATEMVKGEIQVGGVNIDRLDLEWWRSQIGLVQQEPVLFNTTVLENISMGLTGTRWENSPDHAKMEMVISASKEAFADDFITKLPQGYSTLVGEGGMALSGGQRQRIAIARCIVRQPPILILDEATSSMDVHSERIVQAALARVLKNRTTILIAHRLSTVRKADRIVVIKDGTNLEEGSHDELVAAGGMYCSLVHAQELGNISVSESERLEQKDTLPDEAMDNVAITRPGIGENHQQIPREVQCKPGKKRRPSTKILLRILRQQRQHWLLYSLTLLGALGASSGFALQSWLFAQIVQAFQYTGERLVDAGNFWALMFFILALAMASFYLLVGYFSNRISQNVGSKYRMEYFHNMLAQPVCWFDREENSSGTLTSRLSTDPRQLQELFGVSGIFPLISIVSMIGCIAIAFSFGAKLAAVAFCAGTPFMFLGAYSRIRYEMKFEAINAEVYAESSQFASEAIRAFRTITSLNMEKVILRRYSSLVAQQRYRAMRKAWYATLLFSFADSFELCSMALTFWYGGRLLASGEYDVVSFLVVYVAIIQGGQSAGQFLSFGPNIAQAAASGERILSLRPETGGATSPHDMRLMPSEERNASVQLQNISFHYSTRDTPIFHGLSLNIESGQFVAFVGASGCGKSTIISLLERFYQVSSGEILFGGKDINSIDLSAYRSSLALVSQEPQLFDGTIRDNLLLGQTQTDAITEPQMIQACRDAEIHDFIASLPDGYNTPLGVTQTALSGGQKQRICIARALVRKPSLLLLDEATSSLDSQSERLLQDAIERLAKKRNMTIIAVAHRLATIQKANSIFVLGQEVYDKCTRLIESGTHSELIQKRGAYWEMCRAQALDKSME</sequence>
<dbReference type="InterPro" id="IPR036640">
    <property type="entry name" value="ABC1_TM_sf"/>
</dbReference>
<dbReference type="Gene3D" id="1.20.1560.10">
    <property type="entry name" value="ABC transporter type 1, transmembrane domain"/>
    <property type="match status" value="1"/>
</dbReference>
<dbReference type="PROSITE" id="PS50893">
    <property type="entry name" value="ABC_TRANSPORTER_2"/>
    <property type="match status" value="2"/>
</dbReference>
<proteinExistence type="inferred from homology"/>
<keyword evidence="7" id="KW-0067">ATP-binding</keyword>
<dbReference type="Proteomes" id="UP000654913">
    <property type="component" value="Chromosome 3"/>
</dbReference>
<dbReference type="CDD" id="cd18578">
    <property type="entry name" value="ABC_6TM_Pgp_ABCB1_D2_like"/>
    <property type="match status" value="1"/>
</dbReference>
<evidence type="ECO:0000256" key="10">
    <source>
        <dbReference type="SAM" id="Phobius"/>
    </source>
</evidence>
<reference evidence="13" key="1">
    <citation type="submission" date="2021-01" db="EMBL/GenBank/DDBJ databases">
        <authorList>
            <consortium name="Aspergillus puulaauensis MK2 genome sequencing consortium"/>
            <person name="Kazuki M."/>
            <person name="Futagami T."/>
        </authorList>
    </citation>
    <scope>NUCLEOTIDE SEQUENCE</scope>
    <source>
        <strain evidence="13">MK2</strain>
    </source>
</reference>
<name>A0A7R7XKX1_9EURO</name>
<dbReference type="FunFam" id="3.40.50.300:FF:000913">
    <property type="entry name" value="ABC multidrug transporter SitT"/>
    <property type="match status" value="1"/>
</dbReference>
<feature type="transmembrane region" description="Helical" evidence="10">
    <location>
        <begin position="659"/>
        <end position="678"/>
    </location>
</feature>
<reference evidence="13" key="2">
    <citation type="submission" date="2021-02" db="EMBL/GenBank/DDBJ databases">
        <title>Aspergillus puulaauensis MK2 genome sequence.</title>
        <authorList>
            <person name="Futagami T."/>
            <person name="Mori K."/>
            <person name="Kadooka C."/>
            <person name="Tanaka T."/>
        </authorList>
    </citation>
    <scope>NUCLEOTIDE SEQUENCE</scope>
    <source>
        <strain evidence="13">MK2</strain>
    </source>
</reference>
<dbReference type="InterPro" id="IPR003439">
    <property type="entry name" value="ABC_transporter-like_ATP-bd"/>
</dbReference>
<dbReference type="PROSITE" id="PS00211">
    <property type="entry name" value="ABC_TRANSPORTER_1"/>
    <property type="match status" value="2"/>
</dbReference>
<dbReference type="SMART" id="SM00382">
    <property type="entry name" value="AAA"/>
    <property type="match status" value="2"/>
</dbReference>
<evidence type="ECO:0000313" key="13">
    <source>
        <dbReference type="EMBL" id="BCS23149.1"/>
    </source>
</evidence>
<dbReference type="GO" id="GO:0140359">
    <property type="term" value="F:ABC-type transporter activity"/>
    <property type="evidence" value="ECO:0007669"/>
    <property type="project" value="InterPro"/>
</dbReference>
<feature type="transmembrane region" description="Helical" evidence="10">
    <location>
        <begin position="109"/>
        <end position="133"/>
    </location>
</feature>
<keyword evidence="14" id="KW-1185">Reference proteome</keyword>
<comment type="similarity">
    <text evidence="2">Belongs to the ABC transporter superfamily. ABCB family. Multidrug resistance exporter (TC 3.A.1.201) subfamily.</text>
</comment>
<feature type="domain" description="ABC transmembrane type-1" evidence="12">
    <location>
        <begin position="620"/>
        <end position="906"/>
    </location>
</feature>
<dbReference type="PROSITE" id="PS50929">
    <property type="entry name" value="ABC_TM1F"/>
    <property type="match status" value="2"/>
</dbReference>
<evidence type="ECO:0000256" key="1">
    <source>
        <dbReference type="ARBA" id="ARBA00004651"/>
    </source>
</evidence>
<feature type="transmembrane region" description="Helical" evidence="10">
    <location>
        <begin position="841"/>
        <end position="865"/>
    </location>
</feature>
<dbReference type="CDD" id="cd03249">
    <property type="entry name" value="ABC_MTABC3_MDL1_MDL2"/>
    <property type="match status" value="1"/>
</dbReference>
<evidence type="ECO:0000256" key="5">
    <source>
        <dbReference type="ARBA" id="ARBA00022692"/>
    </source>
</evidence>
<dbReference type="PANTHER" id="PTHR24221:SF213">
    <property type="entry name" value="ABC MULTIDRUG TRANSPORTER (EUROFUNG)"/>
    <property type="match status" value="1"/>
</dbReference>
<dbReference type="AlphaFoldDB" id="A0A7R7XKX1"/>
<feature type="transmembrane region" description="Helical" evidence="10">
    <location>
        <begin position="762"/>
        <end position="779"/>
    </location>
</feature>
<evidence type="ECO:0000256" key="4">
    <source>
        <dbReference type="ARBA" id="ARBA00022475"/>
    </source>
</evidence>
<dbReference type="RefSeq" id="XP_041555343.1">
    <property type="nucleotide sequence ID" value="XM_041702570.1"/>
</dbReference>
<dbReference type="CDD" id="cd18577">
    <property type="entry name" value="ABC_6TM_Pgp_ABCB1_D1_like"/>
    <property type="match status" value="1"/>
</dbReference>
<dbReference type="Gene3D" id="3.40.50.300">
    <property type="entry name" value="P-loop containing nucleotide triphosphate hydrolases"/>
    <property type="match status" value="2"/>
</dbReference>
<dbReference type="InterPro" id="IPR017871">
    <property type="entry name" value="ABC_transporter-like_CS"/>
</dbReference>
<dbReference type="GO" id="GO:0016887">
    <property type="term" value="F:ATP hydrolysis activity"/>
    <property type="evidence" value="ECO:0007669"/>
    <property type="project" value="InterPro"/>
</dbReference>
<dbReference type="Pfam" id="PF00005">
    <property type="entry name" value="ABC_tran"/>
    <property type="match status" value="2"/>
</dbReference>
<dbReference type="GO" id="GO:0005524">
    <property type="term" value="F:ATP binding"/>
    <property type="evidence" value="ECO:0007669"/>
    <property type="project" value="UniProtKB-KW"/>
</dbReference>
<keyword evidence="5 10" id="KW-0812">Transmembrane</keyword>
<gene>
    <name evidence="13" type="ORF">APUU_31374S</name>
</gene>
<dbReference type="OrthoDB" id="6500128at2759"/>
<feature type="transmembrane region" description="Helical" evidence="10">
    <location>
        <begin position="225"/>
        <end position="246"/>
    </location>
</feature>
<dbReference type="KEGG" id="apuu:APUU_31374S"/>
<dbReference type="FunFam" id="3.40.50.300:FF:001797">
    <property type="entry name" value="ABC transporter, putative"/>
    <property type="match status" value="1"/>
</dbReference>
<evidence type="ECO:0000259" key="12">
    <source>
        <dbReference type="PROSITE" id="PS50929"/>
    </source>
</evidence>
<feature type="transmembrane region" description="Helical" evidence="10">
    <location>
        <begin position="615"/>
        <end position="639"/>
    </location>
</feature>
<evidence type="ECO:0000256" key="2">
    <source>
        <dbReference type="ARBA" id="ARBA00007577"/>
    </source>
</evidence>
<accession>A0A7R7XKX1</accession>
<feature type="domain" description="ABC transporter" evidence="11">
    <location>
        <begin position="942"/>
        <end position="1188"/>
    </location>
</feature>
<dbReference type="FunFam" id="1.20.1560.10:FF:000057">
    <property type="entry name" value="ABC multidrug transporter SitT"/>
    <property type="match status" value="1"/>
</dbReference>
<keyword evidence="8 10" id="KW-1133">Transmembrane helix</keyword>
<evidence type="ECO:0000256" key="8">
    <source>
        <dbReference type="ARBA" id="ARBA00022989"/>
    </source>
</evidence>
<feature type="domain" description="ABC transporter" evidence="11">
    <location>
        <begin position="287"/>
        <end position="543"/>
    </location>
</feature>
<evidence type="ECO:0000256" key="7">
    <source>
        <dbReference type="ARBA" id="ARBA00022840"/>
    </source>
</evidence>
<dbReference type="PANTHER" id="PTHR24221">
    <property type="entry name" value="ATP-BINDING CASSETTE SUB-FAMILY B"/>
    <property type="match status" value="1"/>
</dbReference>
<evidence type="ECO:0000256" key="3">
    <source>
        <dbReference type="ARBA" id="ARBA00022448"/>
    </source>
</evidence>
<dbReference type="Pfam" id="PF00664">
    <property type="entry name" value="ABC_membrane"/>
    <property type="match status" value="2"/>
</dbReference>
<evidence type="ECO:0000256" key="9">
    <source>
        <dbReference type="ARBA" id="ARBA00023136"/>
    </source>
</evidence>
<keyword evidence="3" id="KW-0813">Transport</keyword>
<feature type="domain" description="ABC transmembrane type-1" evidence="12">
    <location>
        <begin position="1"/>
        <end position="254"/>
    </location>
</feature>
<keyword evidence="9 10" id="KW-0472">Membrane</keyword>
<dbReference type="SUPFAM" id="SSF52540">
    <property type="entry name" value="P-loop containing nucleoside triphosphate hydrolases"/>
    <property type="match status" value="2"/>
</dbReference>
<dbReference type="InterPro" id="IPR027417">
    <property type="entry name" value="P-loop_NTPase"/>
</dbReference>
<feature type="transmembrane region" description="Helical" evidence="10">
    <location>
        <begin position="86"/>
        <end position="103"/>
    </location>
</feature>
<organism evidence="13 14">
    <name type="scientific">Aspergillus puulaauensis</name>
    <dbReference type="NCBI Taxonomy" id="1220207"/>
    <lineage>
        <taxon>Eukaryota</taxon>
        <taxon>Fungi</taxon>
        <taxon>Dikarya</taxon>
        <taxon>Ascomycota</taxon>
        <taxon>Pezizomycotina</taxon>
        <taxon>Eurotiomycetes</taxon>
        <taxon>Eurotiomycetidae</taxon>
        <taxon>Eurotiales</taxon>
        <taxon>Aspergillaceae</taxon>
        <taxon>Aspergillus</taxon>
    </lineage>
</organism>
<feature type="transmembrane region" description="Helical" evidence="10">
    <location>
        <begin position="192"/>
        <end position="213"/>
    </location>
</feature>